<evidence type="ECO:0000256" key="2">
    <source>
        <dbReference type="SAM" id="Phobius"/>
    </source>
</evidence>
<proteinExistence type="predicted"/>
<dbReference type="Proteomes" id="UP000789595">
    <property type="component" value="Unassembled WGS sequence"/>
</dbReference>
<accession>A0A8J2SY26</accession>
<gene>
    <name evidence="3" type="ORF">PECAL_5P06160</name>
</gene>
<sequence>MQDSPLRHEPHAWLLQALAESHSTNGADEITPGRPGLSREAVAPPKPPDKLVVARKPQPMRKNEPEMRVVVHPADFEAYHAGGDGRLYLRLSDGAAAAADESSGWVYQVVADAGIEAGSVGMSRRTREDTGLFGIGTAPTVRPWQPSPDHALATLHFSCAPAPEHLPADDDRWFVDKRTLREFLLKSFAGVVVNKGHRETLVYTQPNMTIVLTVDKLEVAGARGESVCFGQIVATTSIEIEKAAGAGANFLVMEHNRIQKVIFKVLYYVLWPLFWLEDALKRLAAANAGGAEAAPAAAAGDGDAAAAAGGGAAAPVQPGGFVVGMVVGVLGVLLIFTLALAAIDMARYLWARVVGIGFLSPVFALIRSGLVAFAGSMPVKIFLCVLYAYGSPQLDPRHPKHAELVAKLSKNDKTAAQSHMTESTLIIDQGFILANSFVDILFTLVAVTVVMKVCKYLTPEPAWWMFV</sequence>
<dbReference type="AlphaFoldDB" id="A0A8J2SY26"/>
<keyword evidence="4" id="KW-1185">Reference proteome</keyword>
<name>A0A8J2SY26_9STRA</name>
<feature type="transmembrane region" description="Helical" evidence="2">
    <location>
        <begin position="430"/>
        <end position="451"/>
    </location>
</feature>
<feature type="transmembrane region" description="Helical" evidence="2">
    <location>
        <begin position="349"/>
        <end position="366"/>
    </location>
</feature>
<comment type="caution">
    <text evidence="3">The sequence shown here is derived from an EMBL/GenBank/DDBJ whole genome shotgun (WGS) entry which is preliminary data.</text>
</comment>
<feature type="transmembrane region" description="Helical" evidence="2">
    <location>
        <begin position="321"/>
        <end position="342"/>
    </location>
</feature>
<keyword evidence="2" id="KW-0812">Transmembrane</keyword>
<keyword evidence="2" id="KW-1133">Transmembrane helix</keyword>
<reference evidence="3" key="1">
    <citation type="submission" date="2021-11" db="EMBL/GenBank/DDBJ databases">
        <authorList>
            <consortium name="Genoscope - CEA"/>
            <person name="William W."/>
        </authorList>
    </citation>
    <scope>NUCLEOTIDE SEQUENCE</scope>
</reference>
<dbReference type="EMBL" id="CAKKNE010000005">
    <property type="protein sequence ID" value="CAH0376062.1"/>
    <property type="molecule type" value="Genomic_DNA"/>
</dbReference>
<organism evidence="3 4">
    <name type="scientific">Pelagomonas calceolata</name>
    <dbReference type="NCBI Taxonomy" id="35677"/>
    <lineage>
        <taxon>Eukaryota</taxon>
        <taxon>Sar</taxon>
        <taxon>Stramenopiles</taxon>
        <taxon>Ochrophyta</taxon>
        <taxon>Pelagophyceae</taxon>
        <taxon>Pelagomonadales</taxon>
        <taxon>Pelagomonadaceae</taxon>
        <taxon>Pelagomonas</taxon>
    </lineage>
</organism>
<evidence type="ECO:0000256" key="1">
    <source>
        <dbReference type="SAM" id="MobiDB-lite"/>
    </source>
</evidence>
<evidence type="ECO:0000313" key="3">
    <source>
        <dbReference type="EMBL" id="CAH0376062.1"/>
    </source>
</evidence>
<protein>
    <submittedName>
        <fullName evidence="3">Uncharacterized protein</fullName>
    </submittedName>
</protein>
<evidence type="ECO:0000313" key="4">
    <source>
        <dbReference type="Proteomes" id="UP000789595"/>
    </source>
</evidence>
<keyword evidence="2" id="KW-0472">Membrane</keyword>
<feature type="region of interest" description="Disordered" evidence="1">
    <location>
        <begin position="23"/>
        <end position="50"/>
    </location>
</feature>